<proteinExistence type="predicted"/>
<dbReference type="PANTHER" id="PTHR46758">
    <property type="entry name" value="MYND DOMAIN-CONTAINING"/>
    <property type="match status" value="1"/>
</dbReference>
<dbReference type="AlphaFoldDB" id="A0A7J7N2P1"/>
<reference evidence="1 2" key="1">
    <citation type="journal article" date="2020" name="IScience">
        <title>Genome Sequencing of the Endangered Kingdonia uniflora (Circaeasteraceae, Ranunculales) Reveals Potential Mechanisms of Evolutionary Specialization.</title>
        <authorList>
            <person name="Sun Y."/>
            <person name="Deng T."/>
            <person name="Zhang A."/>
            <person name="Moore M.J."/>
            <person name="Landis J.B."/>
            <person name="Lin N."/>
            <person name="Zhang H."/>
            <person name="Zhang X."/>
            <person name="Huang J."/>
            <person name="Zhang X."/>
            <person name="Sun H."/>
            <person name="Wang H."/>
        </authorList>
    </citation>
    <scope>NUCLEOTIDE SEQUENCE [LARGE SCALE GENOMIC DNA]</scope>
    <source>
        <strain evidence="1">TB1705</strain>
        <tissue evidence="1">Leaf</tissue>
    </source>
</reference>
<organism evidence="1 2">
    <name type="scientific">Kingdonia uniflora</name>
    <dbReference type="NCBI Taxonomy" id="39325"/>
    <lineage>
        <taxon>Eukaryota</taxon>
        <taxon>Viridiplantae</taxon>
        <taxon>Streptophyta</taxon>
        <taxon>Embryophyta</taxon>
        <taxon>Tracheophyta</taxon>
        <taxon>Spermatophyta</taxon>
        <taxon>Magnoliopsida</taxon>
        <taxon>Ranunculales</taxon>
        <taxon>Circaeasteraceae</taxon>
        <taxon>Kingdonia</taxon>
    </lineage>
</organism>
<protein>
    <submittedName>
        <fullName evidence="1">Uncharacterized protein</fullName>
    </submittedName>
</protein>
<dbReference type="EMBL" id="JACGCM010001129">
    <property type="protein sequence ID" value="KAF6161471.1"/>
    <property type="molecule type" value="Genomic_DNA"/>
</dbReference>
<keyword evidence="2" id="KW-1185">Reference proteome</keyword>
<evidence type="ECO:0000313" key="1">
    <source>
        <dbReference type="EMBL" id="KAF6161471.1"/>
    </source>
</evidence>
<sequence length="169" mass="18061">MIILKAFDDGETPDPNDQGLSASDGDEKISRKKLKSTRDGKFLLFERLHDDLVISILCKLSSTAECPSDFISVGIRCKSMNALSCSAIVLAKIIPENIVFYCLGLDNRRIGCGLVARAAKQSHAAALYSLAVIKLNGSGAADHIAGAKLCCRAASLGHINAIREFGHCL</sequence>
<evidence type="ECO:0000313" key="2">
    <source>
        <dbReference type="Proteomes" id="UP000541444"/>
    </source>
</evidence>
<dbReference type="PANTHER" id="PTHR46758:SF2">
    <property type="entry name" value="OJ1485_B09.11 PROTEIN"/>
    <property type="match status" value="1"/>
</dbReference>
<dbReference type="Proteomes" id="UP000541444">
    <property type="component" value="Unassembled WGS sequence"/>
</dbReference>
<name>A0A7J7N2P1_9MAGN</name>
<gene>
    <name evidence="1" type="ORF">GIB67_009350</name>
</gene>
<comment type="caution">
    <text evidence="1">The sequence shown here is derived from an EMBL/GenBank/DDBJ whole genome shotgun (WGS) entry which is preliminary data.</text>
</comment>
<accession>A0A7J7N2P1</accession>
<dbReference type="InterPro" id="IPR044508">
    <property type="entry name" value="At5g50450/At1g67340-like"/>
</dbReference>